<reference evidence="4" key="1">
    <citation type="journal article" date="2020" name="Stud. Mycol.">
        <title>101 Dothideomycetes genomes: A test case for predicting lifestyles and emergence of pathogens.</title>
        <authorList>
            <person name="Haridas S."/>
            <person name="Albert R."/>
            <person name="Binder M."/>
            <person name="Bloem J."/>
            <person name="LaButti K."/>
            <person name="Salamov A."/>
            <person name="Andreopoulos B."/>
            <person name="Baker S."/>
            <person name="Barry K."/>
            <person name="Bills G."/>
            <person name="Bluhm B."/>
            <person name="Cannon C."/>
            <person name="Castanera R."/>
            <person name="Culley D."/>
            <person name="Daum C."/>
            <person name="Ezra D."/>
            <person name="Gonzalez J."/>
            <person name="Henrissat B."/>
            <person name="Kuo A."/>
            <person name="Liang C."/>
            <person name="Lipzen A."/>
            <person name="Lutzoni F."/>
            <person name="Magnuson J."/>
            <person name="Mondo S."/>
            <person name="Nolan M."/>
            <person name="Ohm R."/>
            <person name="Pangilinan J."/>
            <person name="Park H.-J."/>
            <person name="Ramirez L."/>
            <person name="Alfaro M."/>
            <person name="Sun H."/>
            <person name="Tritt A."/>
            <person name="Yoshinaga Y."/>
            <person name="Zwiers L.-H."/>
            <person name="Turgeon B."/>
            <person name="Goodwin S."/>
            <person name="Spatafora J."/>
            <person name="Crous P."/>
            <person name="Grigoriev I."/>
        </authorList>
    </citation>
    <scope>NUCLEOTIDE SEQUENCE [LARGE SCALE GENOMIC DNA]</scope>
    <source>
        <strain evidence="4">CBS 304.66</strain>
    </source>
</reference>
<sequence>MSKQPYTYDPIRGNEKPARASTAAISHSSTRDVNRNREHGRLFWTEISWRFAGAFVFSVIIVAILYRFSQMGNLSRWEKRWFNVLTILFSSLVSLMLGSLLGLLGNMLRWPLLARKAHEPMDVDLILGMSNPTGAFRLICYHTMHWKWRATTVVVTLYLLVNIIGRLSVASFGLTFDLNEIPGVEYPVIITDWSTDAWFNKSVAGGYTRLDYQMNDYAAIGLSTVPTPFNSTVPSTFNLTNAGGRGLDRKVEGDKVTYSYFLREYRGAEEKASADKVLHSSSKCIGRNLWGSDVYEKGRIVGNITPLDYSELSNPPSAYYLGYTEKLVRNATYFECTTCLTDQKNKPGLGSDVLFGLPSVNASMTAGLLLELGAFERVYEDYARGNGTSFSVRQYPGMNKNLHFMNDRDNAVHSGVEENAPRTSVPLEAELYAAHVAARLPILAIIGADSQLPRVTREKGASERPFVNTVLEVRWKRTVAVLASILAGQVIAIAVVKFMCRRVFIRDHDSYLSLARLMKTVMEKKVVGRSTDSGKDLAQFLKDEGVIMRYGTRSIEDGYYEVDLWDGERPLNGEFRSGRYN</sequence>
<dbReference type="OrthoDB" id="4768051at2759"/>
<dbReference type="Proteomes" id="UP000800093">
    <property type="component" value="Unassembled WGS sequence"/>
</dbReference>
<evidence type="ECO:0000313" key="3">
    <source>
        <dbReference type="EMBL" id="KAF2262562.1"/>
    </source>
</evidence>
<evidence type="ECO:0000256" key="1">
    <source>
        <dbReference type="SAM" id="MobiDB-lite"/>
    </source>
</evidence>
<keyword evidence="4" id="KW-1185">Reference proteome</keyword>
<organism evidence="3 4">
    <name type="scientific">Lojkania enalia</name>
    <dbReference type="NCBI Taxonomy" id="147567"/>
    <lineage>
        <taxon>Eukaryota</taxon>
        <taxon>Fungi</taxon>
        <taxon>Dikarya</taxon>
        <taxon>Ascomycota</taxon>
        <taxon>Pezizomycotina</taxon>
        <taxon>Dothideomycetes</taxon>
        <taxon>Pleosporomycetidae</taxon>
        <taxon>Pleosporales</taxon>
        <taxon>Pleosporales incertae sedis</taxon>
        <taxon>Lojkania</taxon>
    </lineage>
</organism>
<keyword evidence="2" id="KW-0812">Transmembrane</keyword>
<keyword evidence="2" id="KW-1133">Transmembrane helix</keyword>
<evidence type="ECO:0000256" key="2">
    <source>
        <dbReference type="SAM" id="Phobius"/>
    </source>
</evidence>
<protein>
    <submittedName>
        <fullName evidence="3">Uncharacterized protein</fullName>
    </submittedName>
</protein>
<name>A0A9P4K777_9PLEO</name>
<dbReference type="EMBL" id="ML986639">
    <property type="protein sequence ID" value="KAF2262562.1"/>
    <property type="molecule type" value="Genomic_DNA"/>
</dbReference>
<evidence type="ECO:0000313" key="4">
    <source>
        <dbReference type="Proteomes" id="UP000800093"/>
    </source>
</evidence>
<feature type="region of interest" description="Disordered" evidence="1">
    <location>
        <begin position="1"/>
        <end position="32"/>
    </location>
</feature>
<keyword evidence="2" id="KW-0472">Membrane</keyword>
<proteinExistence type="predicted"/>
<accession>A0A9P4K777</accession>
<feature type="transmembrane region" description="Helical" evidence="2">
    <location>
        <begin position="81"/>
        <end position="105"/>
    </location>
</feature>
<dbReference type="AlphaFoldDB" id="A0A9P4K777"/>
<feature type="transmembrane region" description="Helical" evidence="2">
    <location>
        <begin position="47"/>
        <end position="69"/>
    </location>
</feature>
<comment type="caution">
    <text evidence="3">The sequence shown here is derived from an EMBL/GenBank/DDBJ whole genome shotgun (WGS) entry which is preliminary data.</text>
</comment>
<gene>
    <name evidence="3" type="ORF">CC78DRAFT_606095</name>
</gene>